<evidence type="ECO:0000256" key="3">
    <source>
        <dbReference type="ARBA" id="ARBA00022692"/>
    </source>
</evidence>
<feature type="domain" description="ABC transporter" evidence="10">
    <location>
        <begin position="331"/>
        <end position="566"/>
    </location>
</feature>
<dbReference type="GO" id="GO:0034040">
    <property type="term" value="F:ATPase-coupled lipid transmembrane transporter activity"/>
    <property type="evidence" value="ECO:0007669"/>
    <property type="project" value="TreeGrafter"/>
</dbReference>
<evidence type="ECO:0000256" key="2">
    <source>
        <dbReference type="ARBA" id="ARBA00005417"/>
    </source>
</evidence>
<dbReference type="GO" id="GO:0005524">
    <property type="term" value="F:ATP binding"/>
    <property type="evidence" value="ECO:0007669"/>
    <property type="project" value="UniProtKB-KW"/>
</dbReference>
<evidence type="ECO:0000256" key="9">
    <source>
        <dbReference type="SAM" id="Phobius"/>
    </source>
</evidence>
<sequence>MAAQTTNRSPLTQALKACYPALGATFVISMFINATMLVSPLYSMQIYDRVLTSRNVTTLVMLTSIVVVFLILYGVLEFVRSGVLARAGVQFENHLRRPLFETMMKAELSPQHRLGQQVIRDAETIRECLTGGLAANLCDLPWTPLFVILCFLQHFMLGMVALVGAAVLFSLAIITEIMTRASVNEASRLANEANRFAASALRNGEVVRGLGMGDVVLDRWAGAQYAHIAVHSAATERGAALHALVKFARLTVQITLLCVGAWLAIDKEISPGAMMAASIIMGRALAPIEQVIGQWKRIVAFRTSYNRLENLFQALPIGETPTELPAPKGNLEVTNAVVWPPNASRPAVKGVSLSLQAGESMAIIGNSGSGKSTLARALAGVWPLREGTVRIDGAEYSQWDQNRLGKHIGYLPQDIELFSGTVAENIARLGKVEPNAVVAAAQAAGAHEVILRLPNGYDTLLGEGGVALSGGMRQRVGLARALYGRPRLVVLDEPNSNLDEEGERALGRAMVAMKAAGCTVIAVTHRNLLLSHVDKLLVMSFGQAIIQGPRDEVIGNIRGNKVALAATTERPVTNVTATTGATG</sequence>
<dbReference type="PANTHER" id="PTHR24221">
    <property type="entry name" value="ATP-BINDING CASSETTE SUB-FAMILY B"/>
    <property type="match status" value="1"/>
</dbReference>
<comment type="function">
    <text evidence="8">Involved in beta-(1--&gt;2)glucan export. Transmembrane domains (TMD) form a pore in the inner membrane and the ATP-binding domain (NBD) is responsible for energy generation.</text>
</comment>
<dbReference type="GO" id="GO:0005886">
    <property type="term" value="C:plasma membrane"/>
    <property type="evidence" value="ECO:0007669"/>
    <property type="project" value="UniProtKB-SubCell"/>
</dbReference>
<dbReference type="PANTHER" id="PTHR24221:SF248">
    <property type="entry name" value="ABC TRANSPORTER TRANSMEMBRANE REGION"/>
    <property type="match status" value="1"/>
</dbReference>
<keyword evidence="4" id="KW-0547">Nucleotide-binding</keyword>
<dbReference type="RefSeq" id="WP_195799808.1">
    <property type="nucleotide sequence ID" value="NZ_CP061379.1"/>
</dbReference>
<feature type="transmembrane region" description="Helical" evidence="9">
    <location>
        <begin position="145"/>
        <end position="174"/>
    </location>
</feature>
<dbReference type="NCBIfam" id="TIGR01842">
    <property type="entry name" value="type_I_sec_PrtD"/>
    <property type="match status" value="1"/>
</dbReference>
<dbReference type="EMBL" id="CP061379">
    <property type="protein sequence ID" value="QPF90216.1"/>
    <property type="molecule type" value="Genomic_DNA"/>
</dbReference>
<dbReference type="Gene3D" id="3.40.50.300">
    <property type="entry name" value="P-loop containing nucleotide triphosphate hydrolases"/>
    <property type="match status" value="1"/>
</dbReference>
<dbReference type="GO" id="GO:0030253">
    <property type="term" value="P:protein secretion by the type I secretion system"/>
    <property type="evidence" value="ECO:0007669"/>
    <property type="project" value="InterPro"/>
</dbReference>
<evidence type="ECO:0000313" key="13">
    <source>
        <dbReference type="Proteomes" id="UP000594621"/>
    </source>
</evidence>
<protein>
    <submittedName>
        <fullName evidence="12">Type I secretion system permease/ATPase</fullName>
    </submittedName>
</protein>
<evidence type="ECO:0000313" key="12">
    <source>
        <dbReference type="EMBL" id="QPF90216.1"/>
    </source>
</evidence>
<dbReference type="InterPro" id="IPR039421">
    <property type="entry name" value="Type_1_exporter"/>
</dbReference>
<reference evidence="12 13" key="1">
    <citation type="submission" date="2020-09" db="EMBL/GenBank/DDBJ databases">
        <title>Complete genomes of bradyrhizobia occurring on native shrubby legumes in Australia.</title>
        <authorList>
            <person name="Lafay B."/>
        </authorList>
    </citation>
    <scope>NUCLEOTIDE SEQUENCE [LARGE SCALE GENOMIC DNA]</scope>
    <source>
        <strain evidence="12 13">BDV5040</strain>
    </source>
</reference>
<gene>
    <name evidence="12" type="ORF">IC761_27450</name>
</gene>
<accession>A0A7S9D312</accession>
<dbReference type="GO" id="GO:0030256">
    <property type="term" value="C:type I protein secretion system complex"/>
    <property type="evidence" value="ECO:0007669"/>
    <property type="project" value="InterPro"/>
</dbReference>
<comment type="subcellular location">
    <subcellularLocation>
        <location evidence="1">Cell membrane</location>
        <topology evidence="1">Multi-pass membrane protein</topology>
    </subcellularLocation>
</comment>
<dbReference type="InterPro" id="IPR003593">
    <property type="entry name" value="AAA+_ATPase"/>
</dbReference>
<dbReference type="Pfam" id="PF00664">
    <property type="entry name" value="ABC_membrane"/>
    <property type="match status" value="1"/>
</dbReference>
<keyword evidence="13" id="KW-1185">Reference proteome</keyword>
<dbReference type="PROSITE" id="PS50929">
    <property type="entry name" value="ABC_TM1F"/>
    <property type="match status" value="1"/>
</dbReference>
<dbReference type="PROSITE" id="PS50893">
    <property type="entry name" value="ABC_TRANSPORTER_2"/>
    <property type="match status" value="1"/>
</dbReference>
<dbReference type="CDD" id="cd03246">
    <property type="entry name" value="ABCC_Protease_Secretion"/>
    <property type="match status" value="1"/>
</dbReference>
<keyword evidence="3 9" id="KW-0812">Transmembrane</keyword>
<evidence type="ECO:0000256" key="6">
    <source>
        <dbReference type="ARBA" id="ARBA00022989"/>
    </source>
</evidence>
<evidence type="ECO:0000256" key="8">
    <source>
        <dbReference type="ARBA" id="ARBA00024722"/>
    </source>
</evidence>
<evidence type="ECO:0000256" key="1">
    <source>
        <dbReference type="ARBA" id="ARBA00004651"/>
    </source>
</evidence>
<dbReference type="KEGG" id="bcou:IC761_27450"/>
<dbReference type="Gene3D" id="1.20.1560.10">
    <property type="entry name" value="ABC transporter type 1, transmembrane domain"/>
    <property type="match status" value="1"/>
</dbReference>
<dbReference type="InterPro" id="IPR003439">
    <property type="entry name" value="ABC_transporter-like_ATP-bd"/>
</dbReference>
<evidence type="ECO:0000256" key="7">
    <source>
        <dbReference type="ARBA" id="ARBA00023136"/>
    </source>
</evidence>
<dbReference type="InterPro" id="IPR011527">
    <property type="entry name" value="ABC1_TM_dom"/>
</dbReference>
<comment type="similarity">
    <text evidence="2">Belongs to the ABC transporter superfamily.</text>
</comment>
<dbReference type="AlphaFoldDB" id="A0A7S9D312"/>
<name>A0A7S9D312_9BRAD</name>
<dbReference type="Proteomes" id="UP000594621">
    <property type="component" value="Chromosome"/>
</dbReference>
<evidence type="ECO:0000259" key="10">
    <source>
        <dbReference type="PROSITE" id="PS50893"/>
    </source>
</evidence>
<dbReference type="InterPro" id="IPR036640">
    <property type="entry name" value="ABC1_TM_sf"/>
</dbReference>
<dbReference type="SMART" id="SM00382">
    <property type="entry name" value="AAA"/>
    <property type="match status" value="1"/>
</dbReference>
<dbReference type="GO" id="GO:0016887">
    <property type="term" value="F:ATP hydrolysis activity"/>
    <property type="evidence" value="ECO:0007669"/>
    <property type="project" value="InterPro"/>
</dbReference>
<dbReference type="PROSITE" id="PS00211">
    <property type="entry name" value="ABC_TRANSPORTER_1"/>
    <property type="match status" value="1"/>
</dbReference>
<feature type="domain" description="ABC transmembrane type-1" evidence="11">
    <location>
        <begin position="24"/>
        <end position="300"/>
    </location>
</feature>
<evidence type="ECO:0000259" key="11">
    <source>
        <dbReference type="PROSITE" id="PS50929"/>
    </source>
</evidence>
<evidence type="ECO:0000256" key="4">
    <source>
        <dbReference type="ARBA" id="ARBA00022741"/>
    </source>
</evidence>
<dbReference type="InterPro" id="IPR010128">
    <property type="entry name" value="ATPase_T1SS_PrtD-like"/>
</dbReference>
<dbReference type="Pfam" id="PF00005">
    <property type="entry name" value="ABC_tran"/>
    <property type="match status" value="1"/>
</dbReference>
<evidence type="ECO:0000256" key="5">
    <source>
        <dbReference type="ARBA" id="ARBA00022840"/>
    </source>
</evidence>
<dbReference type="SUPFAM" id="SSF52540">
    <property type="entry name" value="P-loop containing nucleoside triphosphate hydrolases"/>
    <property type="match status" value="1"/>
</dbReference>
<keyword evidence="5" id="KW-0067">ATP-binding</keyword>
<dbReference type="SUPFAM" id="SSF90123">
    <property type="entry name" value="ABC transporter transmembrane region"/>
    <property type="match status" value="1"/>
</dbReference>
<dbReference type="GO" id="GO:0140359">
    <property type="term" value="F:ABC-type transporter activity"/>
    <property type="evidence" value="ECO:0007669"/>
    <property type="project" value="InterPro"/>
</dbReference>
<keyword evidence="6 9" id="KW-1133">Transmembrane helix</keyword>
<dbReference type="InterPro" id="IPR017871">
    <property type="entry name" value="ABC_transporter-like_CS"/>
</dbReference>
<proteinExistence type="inferred from homology"/>
<feature type="transmembrane region" description="Helical" evidence="9">
    <location>
        <begin position="20"/>
        <end position="44"/>
    </location>
</feature>
<dbReference type="InterPro" id="IPR027417">
    <property type="entry name" value="P-loop_NTPase"/>
</dbReference>
<feature type="transmembrane region" description="Helical" evidence="9">
    <location>
        <begin position="56"/>
        <end position="76"/>
    </location>
</feature>
<organism evidence="12 13">
    <name type="scientific">Bradyrhizobium commune</name>
    <dbReference type="NCBI Taxonomy" id="83627"/>
    <lineage>
        <taxon>Bacteria</taxon>
        <taxon>Pseudomonadati</taxon>
        <taxon>Pseudomonadota</taxon>
        <taxon>Alphaproteobacteria</taxon>
        <taxon>Hyphomicrobiales</taxon>
        <taxon>Nitrobacteraceae</taxon>
        <taxon>Bradyrhizobium</taxon>
    </lineage>
</organism>
<keyword evidence="7 9" id="KW-0472">Membrane</keyword>